<protein>
    <submittedName>
        <fullName evidence="1">Uncharacterized protein</fullName>
    </submittedName>
</protein>
<name>A0A167HMN5_9FLAO</name>
<gene>
    <name evidence="1" type="ORF">ULVI_09345</name>
</gene>
<dbReference type="EMBL" id="LRXL01000037">
    <property type="protein sequence ID" value="OAB78776.1"/>
    <property type="molecule type" value="Genomic_DNA"/>
</dbReference>
<dbReference type="RefSeq" id="WP_068592103.1">
    <property type="nucleotide sequence ID" value="NZ_LRXL01000037.1"/>
</dbReference>
<organism evidence="1 2">
    <name type="scientific">Cochleicola gelatinilyticus</name>
    <dbReference type="NCBI Taxonomy" id="1763537"/>
    <lineage>
        <taxon>Bacteria</taxon>
        <taxon>Pseudomonadati</taxon>
        <taxon>Bacteroidota</taxon>
        <taxon>Flavobacteriia</taxon>
        <taxon>Flavobacteriales</taxon>
        <taxon>Flavobacteriaceae</taxon>
        <taxon>Cochleicola</taxon>
    </lineage>
</organism>
<sequence length="191" mass="20656">MACNNKLTSDILQSCDDLPKKGLANNKAVIVNVSDVDWSSTTSSGATVTSLTLKSGNTGYKLEDFKDLASTNSSFAPNAEDVDGFTHSWLSRILTTKAEDAESANQLKNGRFIMVVETNYGRGTTNSYKVYGFENGLKLAEMTNGSKDNSGAILYTLTSEEGTVEQYPFMILNEGDYATTTASYEALFAEV</sequence>
<comment type="caution">
    <text evidence="1">The sequence shown here is derived from an EMBL/GenBank/DDBJ whole genome shotgun (WGS) entry which is preliminary data.</text>
</comment>
<proteinExistence type="predicted"/>
<dbReference type="OrthoDB" id="1342843at2"/>
<accession>A0A167HMN5</accession>
<evidence type="ECO:0000313" key="1">
    <source>
        <dbReference type="EMBL" id="OAB78776.1"/>
    </source>
</evidence>
<keyword evidence="2" id="KW-1185">Reference proteome</keyword>
<dbReference type="Proteomes" id="UP000077013">
    <property type="component" value="Unassembled WGS sequence"/>
</dbReference>
<dbReference type="AlphaFoldDB" id="A0A167HMN5"/>
<dbReference type="STRING" id="1763537.ULVI_09345"/>
<evidence type="ECO:0000313" key="2">
    <source>
        <dbReference type="Proteomes" id="UP000077013"/>
    </source>
</evidence>
<reference evidence="1 2" key="1">
    <citation type="submission" date="2016-02" db="EMBL/GenBank/DDBJ databases">
        <title>Ulvibacter sp. LPB0005, isolated from Thais luteostoma.</title>
        <authorList>
            <person name="Shin S.-K."/>
            <person name="Yi H."/>
        </authorList>
    </citation>
    <scope>NUCLEOTIDE SEQUENCE [LARGE SCALE GENOMIC DNA]</scope>
    <source>
        <strain evidence="1 2">LPB0005</strain>
    </source>
</reference>